<sequence length="56" mass="6724">MNHMSYMLMSLFIQLFYVVTIIVGIYIAYLVIKLLRRAIQALDLYILDKKRTLMIR</sequence>
<dbReference type="Proteomes" id="UP001199916">
    <property type="component" value="Unassembled WGS sequence"/>
</dbReference>
<keyword evidence="3" id="KW-1185">Reference proteome</keyword>
<evidence type="ECO:0000313" key="3">
    <source>
        <dbReference type="Proteomes" id="UP001199916"/>
    </source>
</evidence>
<keyword evidence="1" id="KW-1133">Transmembrane helix</keyword>
<feature type="transmembrane region" description="Helical" evidence="1">
    <location>
        <begin position="6"/>
        <end position="32"/>
    </location>
</feature>
<name>A0ABS8YGU7_9BACL</name>
<evidence type="ECO:0000313" key="2">
    <source>
        <dbReference type="EMBL" id="MCE5170444.1"/>
    </source>
</evidence>
<comment type="caution">
    <text evidence="2">The sequence shown here is derived from an EMBL/GenBank/DDBJ whole genome shotgun (WGS) entry which is preliminary data.</text>
</comment>
<gene>
    <name evidence="2" type="ORF">LQV63_14100</name>
</gene>
<accession>A0ABS8YGU7</accession>
<reference evidence="2 3" key="1">
    <citation type="submission" date="2021-11" db="EMBL/GenBank/DDBJ databases">
        <title>Draft genome sequence of Paenibacillus profundus YoMME, a new Gram-positive bacteria with exoelectrogenic properties.</title>
        <authorList>
            <person name="Hubenova Y."/>
            <person name="Hubenova E."/>
            <person name="Manasiev Y."/>
            <person name="Peykov S."/>
            <person name="Mitov M."/>
        </authorList>
    </citation>
    <scope>NUCLEOTIDE SEQUENCE [LARGE SCALE GENOMIC DNA]</scope>
    <source>
        <strain evidence="2 3">YoMME</strain>
    </source>
</reference>
<keyword evidence="1" id="KW-0472">Membrane</keyword>
<evidence type="ECO:0000256" key="1">
    <source>
        <dbReference type="SAM" id="Phobius"/>
    </source>
</evidence>
<protein>
    <recommendedName>
        <fullName evidence="4">DUF4083 domain-containing protein</fullName>
    </recommendedName>
</protein>
<proteinExistence type="predicted"/>
<organism evidence="2 3">
    <name type="scientific">Paenibacillus profundus</name>
    <dbReference type="NCBI Taxonomy" id="1173085"/>
    <lineage>
        <taxon>Bacteria</taxon>
        <taxon>Bacillati</taxon>
        <taxon>Bacillota</taxon>
        <taxon>Bacilli</taxon>
        <taxon>Bacillales</taxon>
        <taxon>Paenibacillaceae</taxon>
        <taxon>Paenibacillus</taxon>
    </lineage>
</organism>
<evidence type="ECO:0008006" key="4">
    <source>
        <dbReference type="Google" id="ProtNLM"/>
    </source>
</evidence>
<dbReference type="RefSeq" id="WP_233697184.1">
    <property type="nucleotide sequence ID" value="NZ_JAJNBZ010000010.1"/>
</dbReference>
<keyword evidence="1" id="KW-0812">Transmembrane</keyword>
<dbReference type="EMBL" id="JAJNBZ010000010">
    <property type="protein sequence ID" value="MCE5170444.1"/>
    <property type="molecule type" value="Genomic_DNA"/>
</dbReference>